<dbReference type="EMBL" id="CAMXCT020002685">
    <property type="protein sequence ID" value="CAL1153220.1"/>
    <property type="molecule type" value="Genomic_DNA"/>
</dbReference>
<gene>
    <name evidence="2" type="ORF">C1SCF055_LOCUS26011</name>
</gene>
<dbReference type="Pfam" id="PF25273">
    <property type="entry name" value="DUF7869"/>
    <property type="match status" value="1"/>
</dbReference>
<reference evidence="3 4" key="2">
    <citation type="submission" date="2024-05" db="EMBL/GenBank/DDBJ databases">
        <authorList>
            <person name="Chen Y."/>
            <person name="Shah S."/>
            <person name="Dougan E. K."/>
            <person name="Thang M."/>
            <person name="Chan C."/>
        </authorList>
    </citation>
    <scope>NUCLEOTIDE SEQUENCE [LARGE SCALE GENOMIC DNA]</scope>
</reference>
<evidence type="ECO:0000313" key="2">
    <source>
        <dbReference type="EMBL" id="CAI3999845.1"/>
    </source>
</evidence>
<dbReference type="EMBL" id="CAMXCT030002685">
    <property type="protein sequence ID" value="CAL4787157.1"/>
    <property type="molecule type" value="Genomic_DNA"/>
</dbReference>
<dbReference type="InterPro" id="IPR057191">
    <property type="entry name" value="DUF7869"/>
</dbReference>
<dbReference type="AlphaFoldDB" id="A0A9P1G6R9"/>
<protein>
    <recommendedName>
        <fullName evidence="1">DUF7869 domain-containing protein</fullName>
    </recommendedName>
</protein>
<keyword evidence="4" id="KW-1185">Reference proteome</keyword>
<dbReference type="PANTHER" id="PTHR33153">
    <property type="entry name" value="MYND-TYPE DOMAIN-CONTAINING PROTEIN"/>
    <property type="match status" value="1"/>
</dbReference>
<dbReference type="EMBL" id="CAMXCT010002685">
    <property type="protein sequence ID" value="CAI3999845.1"/>
    <property type="molecule type" value="Genomic_DNA"/>
</dbReference>
<evidence type="ECO:0000259" key="1">
    <source>
        <dbReference type="Pfam" id="PF25273"/>
    </source>
</evidence>
<name>A0A9P1G6R9_9DINO</name>
<dbReference type="OrthoDB" id="6126985at2759"/>
<dbReference type="PANTHER" id="PTHR33153:SF3">
    <property type="entry name" value="TRAFFICKING PROTEIN PARTICLE COMPLEX SUBUNIT 11 DOMAIN-CONTAINING PROTEIN"/>
    <property type="match status" value="1"/>
</dbReference>
<comment type="caution">
    <text evidence="2">The sequence shown here is derived from an EMBL/GenBank/DDBJ whole genome shotgun (WGS) entry which is preliminary data.</text>
</comment>
<accession>A0A9P1G6R9</accession>
<feature type="domain" description="DUF7869" evidence="1">
    <location>
        <begin position="428"/>
        <end position="559"/>
    </location>
</feature>
<evidence type="ECO:0000313" key="3">
    <source>
        <dbReference type="EMBL" id="CAL4787157.1"/>
    </source>
</evidence>
<reference evidence="2" key="1">
    <citation type="submission" date="2022-10" db="EMBL/GenBank/DDBJ databases">
        <authorList>
            <person name="Chen Y."/>
            <person name="Dougan E. K."/>
            <person name="Chan C."/>
            <person name="Rhodes N."/>
            <person name="Thang M."/>
        </authorList>
    </citation>
    <scope>NUCLEOTIDE SEQUENCE</scope>
</reference>
<organism evidence="2">
    <name type="scientific">Cladocopium goreaui</name>
    <dbReference type="NCBI Taxonomy" id="2562237"/>
    <lineage>
        <taxon>Eukaryota</taxon>
        <taxon>Sar</taxon>
        <taxon>Alveolata</taxon>
        <taxon>Dinophyceae</taxon>
        <taxon>Suessiales</taxon>
        <taxon>Symbiodiniaceae</taxon>
        <taxon>Cladocopium</taxon>
    </lineage>
</organism>
<sequence length="796" mass="89192">MALVKRSHGVLTKVFRSTATVFINTCSSLMTDGAPAGQLVADSDPPVEVKPELLALSDDEAAAPALEQPLAKPKPSPSKGADMDVGLCRRKLSKVVWTVCPCARPLRKKTVNCFTQFRTETDVGALAALYIRLRRLAKADMDAEVLALMRRALPDLQQTRKRRVILDRPVCQHAFRKLLGLGAGRYSKLTRALTAGRVPLDGRCRPRADDGSNPVSSRKRSIVVEFLEELVHTVAEPMPEAAGKQKGVDGQELQPAAKFRRLRGRRPGQRFRRFPVVTDEQGKVPESQVMRLLPPGSFSDYHRLLLSKHPEVWSKDFGSRLGIRPKSQHAQCAVCVRHRRLLKRLANDARGRSAQMQRYMKHLGRQYRDRTFYWKSRASSRLTTLPDGSKTVCLITDAMDHSKFRFPRTALAASKEFSGFIRPTLDMSAVICHGHHVLLCCSLPHLKKDASWCCDLICHSLHLLGAKMDMREFEVICQSDNTSREVKNNVTARLFGTLVGLHKVKRMELRCLASGHSHEDVDQYFSAIGSEIERHQELATPDCFVQMLQAFHDREGGIRVHAMAAMLTHKKSRAFTLAPMASSVQHWRSDLVSEGVDLSQLQSRFWNKFGFSPSGDDVILRTKQYMSDPDWKGNPILYLPARICQAIRDAGAVPQVIGADRDFDDDAAANWLKYAAFMREEPFCMAKAAHYLERLARNQLDRGEPLEVSNCLPAPGPAMGHGFLAHDDAGVSFDPVPNNVSLVRENLPPVVLDRYRARRRNVHIYRAAVQLWGEGLSFDRALSIVTEAFDAATYEA</sequence>
<dbReference type="Proteomes" id="UP001152797">
    <property type="component" value="Unassembled WGS sequence"/>
</dbReference>
<proteinExistence type="predicted"/>
<evidence type="ECO:0000313" key="4">
    <source>
        <dbReference type="Proteomes" id="UP001152797"/>
    </source>
</evidence>